<dbReference type="PANTHER" id="PTHR46336:SF30">
    <property type="entry name" value="BTB_POZ DOMAIN-CONTAINING PROTEIN POB1-LIKE"/>
    <property type="match status" value="1"/>
</dbReference>
<dbReference type="InterPro" id="IPR045890">
    <property type="entry name" value="POB1-like"/>
</dbReference>
<comment type="function">
    <text evidence="1">May act as a substrate-specific adapter of an E3 ubiquitin-protein ligase complex (CUL3-RBX1-BTB) which mediates the ubiquitination and subsequent proteasomal degradation of target proteins.</text>
</comment>
<dbReference type="FunFam" id="1.25.40.420:FF:000008">
    <property type="entry name" value="BTB/POZ domain-containing protein POB1"/>
    <property type="match status" value="1"/>
</dbReference>
<dbReference type="GO" id="GO:0005634">
    <property type="term" value="C:nucleus"/>
    <property type="evidence" value="ECO:0007669"/>
    <property type="project" value="TreeGrafter"/>
</dbReference>
<keyword evidence="6" id="KW-1185">Reference proteome</keyword>
<dbReference type="STRING" id="29730.A0A0D2U9D2"/>
<dbReference type="GO" id="GO:0042803">
    <property type="term" value="F:protein homodimerization activity"/>
    <property type="evidence" value="ECO:0007669"/>
    <property type="project" value="UniProtKB-ARBA"/>
</dbReference>
<dbReference type="SMART" id="SM00875">
    <property type="entry name" value="BACK"/>
    <property type="match status" value="1"/>
</dbReference>
<comment type="pathway">
    <text evidence="2">Protein modification; protein ubiquitination.</text>
</comment>
<evidence type="ECO:0000256" key="2">
    <source>
        <dbReference type="ARBA" id="ARBA00004906"/>
    </source>
</evidence>
<dbReference type="SUPFAM" id="SSF49599">
    <property type="entry name" value="TRAF domain-like"/>
    <property type="match status" value="1"/>
</dbReference>
<dbReference type="SUPFAM" id="SSF54695">
    <property type="entry name" value="POZ domain"/>
    <property type="match status" value="1"/>
</dbReference>
<dbReference type="PROSITE" id="PS50097">
    <property type="entry name" value="BTB"/>
    <property type="match status" value="1"/>
</dbReference>
<dbReference type="EMBL" id="CM001747">
    <property type="protein sequence ID" value="KJB52235.1"/>
    <property type="molecule type" value="Genomic_DNA"/>
</dbReference>
<evidence type="ECO:0000259" key="4">
    <source>
        <dbReference type="PROSITE" id="PS50097"/>
    </source>
</evidence>
<dbReference type="InterPro" id="IPR011333">
    <property type="entry name" value="SKP1/BTB/POZ_sf"/>
</dbReference>
<keyword evidence="3" id="KW-0833">Ubl conjugation pathway</keyword>
<accession>A0A0D2U9D2</accession>
<dbReference type="Pfam" id="PF07707">
    <property type="entry name" value="BACK"/>
    <property type="match status" value="1"/>
</dbReference>
<gene>
    <name evidence="5" type="ORF">B456_008G251700</name>
</gene>
<dbReference type="GO" id="GO:0046982">
    <property type="term" value="F:protein heterodimerization activity"/>
    <property type="evidence" value="ECO:0007669"/>
    <property type="project" value="UniProtKB-ARBA"/>
</dbReference>
<dbReference type="InterPro" id="IPR000210">
    <property type="entry name" value="BTB/POZ_dom"/>
</dbReference>
<proteinExistence type="predicted"/>
<organism evidence="5 6">
    <name type="scientific">Gossypium raimondii</name>
    <name type="common">Peruvian cotton</name>
    <name type="synonym">Gossypium klotzschianum subsp. raimondii</name>
    <dbReference type="NCBI Taxonomy" id="29730"/>
    <lineage>
        <taxon>Eukaryota</taxon>
        <taxon>Viridiplantae</taxon>
        <taxon>Streptophyta</taxon>
        <taxon>Embryophyta</taxon>
        <taxon>Tracheophyta</taxon>
        <taxon>Spermatophyta</taxon>
        <taxon>Magnoliopsida</taxon>
        <taxon>eudicotyledons</taxon>
        <taxon>Gunneridae</taxon>
        <taxon>Pentapetalae</taxon>
        <taxon>rosids</taxon>
        <taxon>malvids</taxon>
        <taxon>Malvales</taxon>
        <taxon>Malvaceae</taxon>
        <taxon>Malvoideae</taxon>
        <taxon>Gossypium</taxon>
    </lineage>
</organism>
<dbReference type="eggNOG" id="ENOG502QT6M">
    <property type="taxonomic scope" value="Eukaryota"/>
</dbReference>
<dbReference type="Gene3D" id="3.30.710.10">
    <property type="entry name" value="Potassium Channel Kv1.1, Chain A"/>
    <property type="match status" value="1"/>
</dbReference>
<dbReference type="GO" id="GO:0010114">
    <property type="term" value="P:response to red light"/>
    <property type="evidence" value="ECO:0007669"/>
    <property type="project" value="TreeGrafter"/>
</dbReference>
<feature type="domain" description="BTB" evidence="4">
    <location>
        <begin position="162"/>
        <end position="231"/>
    </location>
</feature>
<dbReference type="Pfam" id="PF00651">
    <property type="entry name" value="BTB"/>
    <property type="match status" value="1"/>
</dbReference>
<dbReference type="Gene3D" id="1.25.40.420">
    <property type="match status" value="1"/>
</dbReference>
<dbReference type="AlphaFoldDB" id="A0A0D2U9D2"/>
<sequence length="574" mass="65120">MRVPDADLFNPQSVMDSDFSPGGASASASVDPDFGFAFDDSNFSDRTLRIEIMPDLPETKSDGGGCCSIADWARNRKRRREDFKKENGLFCFVSKIKIIDFIGQSEEQILNCNLPYTVDGVTYENQDEEAMAMVEESPSDIGLNSNQIGNDSIYNNDSSKNMDCSKVLRVKTIHISSPILAAKSPFFYKLFSNGMKESEQRHVTLRIHASEETALLDLLSFMYSNTLSTTTPTALLDVLMAADKFEVASCMRYCSRLLRNLPMTCESALLYLDLPSSVLMADAVQPLTDAAKQFLAVRYKDITKFQEEVLNLPLTGIEAVFSSDDLQVASEDAVYDFVLKWARTHYPKLEERRGIFATRLSRVIRFPYMTCRKLKKVLTCIDFDPELASKVVLEALFFKSEMPHRQRALAAEEANATYRRFVERAYKYRPVKVVEFELPRQQCVVYLDLKREECTHLFPAGRVYSQAFHLGGQGFFLSAHCNMDQQSSFHCFGLFLGMQERGSVTFAVDYEFAARSKPTEDYVSKYKGNYTFTGGKAVGYRNLFGIPWTAFMSDDSIYFINGILHLRAELTIRQ</sequence>
<dbReference type="CDD" id="cd18186">
    <property type="entry name" value="BTB_POZ_ZBTB_KLHL-like"/>
    <property type="match status" value="1"/>
</dbReference>
<evidence type="ECO:0000313" key="5">
    <source>
        <dbReference type="EMBL" id="KJB52235.1"/>
    </source>
</evidence>
<evidence type="ECO:0000256" key="3">
    <source>
        <dbReference type="ARBA" id="ARBA00022786"/>
    </source>
</evidence>
<dbReference type="Proteomes" id="UP000032304">
    <property type="component" value="Chromosome 8"/>
</dbReference>
<dbReference type="PANTHER" id="PTHR46336">
    <property type="entry name" value="OS02G0260700 PROTEIN"/>
    <property type="match status" value="1"/>
</dbReference>
<evidence type="ECO:0000313" key="6">
    <source>
        <dbReference type="Proteomes" id="UP000032304"/>
    </source>
</evidence>
<dbReference type="SMART" id="SM00225">
    <property type="entry name" value="BTB"/>
    <property type="match status" value="1"/>
</dbReference>
<dbReference type="GO" id="GO:0016567">
    <property type="term" value="P:protein ubiquitination"/>
    <property type="evidence" value="ECO:0007669"/>
    <property type="project" value="UniProtKB-UniPathway"/>
</dbReference>
<dbReference type="Gramene" id="KJB52235">
    <property type="protein sequence ID" value="KJB52235"/>
    <property type="gene ID" value="B456_008G251700"/>
</dbReference>
<reference evidence="5 6" key="1">
    <citation type="journal article" date="2012" name="Nature">
        <title>Repeated polyploidization of Gossypium genomes and the evolution of spinnable cotton fibres.</title>
        <authorList>
            <person name="Paterson A.H."/>
            <person name="Wendel J.F."/>
            <person name="Gundlach H."/>
            <person name="Guo H."/>
            <person name="Jenkins J."/>
            <person name="Jin D."/>
            <person name="Llewellyn D."/>
            <person name="Showmaker K.C."/>
            <person name="Shu S."/>
            <person name="Udall J."/>
            <person name="Yoo M.J."/>
            <person name="Byers R."/>
            <person name="Chen W."/>
            <person name="Doron-Faigenboim A."/>
            <person name="Duke M.V."/>
            <person name="Gong L."/>
            <person name="Grimwood J."/>
            <person name="Grover C."/>
            <person name="Grupp K."/>
            <person name="Hu G."/>
            <person name="Lee T.H."/>
            <person name="Li J."/>
            <person name="Lin L."/>
            <person name="Liu T."/>
            <person name="Marler B.S."/>
            <person name="Page J.T."/>
            <person name="Roberts A.W."/>
            <person name="Romanel E."/>
            <person name="Sanders W.S."/>
            <person name="Szadkowski E."/>
            <person name="Tan X."/>
            <person name="Tang H."/>
            <person name="Xu C."/>
            <person name="Wang J."/>
            <person name="Wang Z."/>
            <person name="Zhang D."/>
            <person name="Zhang L."/>
            <person name="Ashrafi H."/>
            <person name="Bedon F."/>
            <person name="Bowers J.E."/>
            <person name="Brubaker C.L."/>
            <person name="Chee P.W."/>
            <person name="Das S."/>
            <person name="Gingle A.R."/>
            <person name="Haigler C.H."/>
            <person name="Harker D."/>
            <person name="Hoffmann L.V."/>
            <person name="Hovav R."/>
            <person name="Jones D.C."/>
            <person name="Lemke C."/>
            <person name="Mansoor S."/>
            <person name="ur Rahman M."/>
            <person name="Rainville L.N."/>
            <person name="Rambani A."/>
            <person name="Reddy U.K."/>
            <person name="Rong J.K."/>
            <person name="Saranga Y."/>
            <person name="Scheffler B.E."/>
            <person name="Scheffler J.A."/>
            <person name="Stelly D.M."/>
            <person name="Triplett B.A."/>
            <person name="Van Deynze A."/>
            <person name="Vaslin M.F."/>
            <person name="Waghmare V.N."/>
            <person name="Walford S.A."/>
            <person name="Wright R.J."/>
            <person name="Zaki E.A."/>
            <person name="Zhang T."/>
            <person name="Dennis E.S."/>
            <person name="Mayer K.F."/>
            <person name="Peterson D.G."/>
            <person name="Rokhsar D.S."/>
            <person name="Wang X."/>
            <person name="Schmutz J."/>
        </authorList>
    </citation>
    <scope>NUCLEOTIDE SEQUENCE [LARGE SCALE GENOMIC DNA]</scope>
</reference>
<evidence type="ECO:0000256" key="1">
    <source>
        <dbReference type="ARBA" id="ARBA00002668"/>
    </source>
</evidence>
<protein>
    <recommendedName>
        <fullName evidence="4">BTB domain-containing protein</fullName>
    </recommendedName>
</protein>
<dbReference type="UniPathway" id="UPA00143"/>
<dbReference type="InterPro" id="IPR011705">
    <property type="entry name" value="BACK"/>
</dbReference>
<name>A0A0D2U9D2_GOSRA</name>
<dbReference type="FunFam" id="3.30.710.10:FF:000099">
    <property type="entry name" value="BTB/POZ domain-containing protein POB1"/>
    <property type="match status" value="1"/>
</dbReference>